<dbReference type="InterPro" id="IPR008557">
    <property type="entry name" value="PhoX"/>
</dbReference>
<name>A0ABV1RK98_9ALTE</name>
<dbReference type="PANTHER" id="PTHR35399:SF2">
    <property type="entry name" value="DUF839 DOMAIN-CONTAINING PROTEIN"/>
    <property type="match status" value="1"/>
</dbReference>
<dbReference type="Proteomes" id="UP001467690">
    <property type="component" value="Unassembled WGS sequence"/>
</dbReference>
<gene>
    <name evidence="1" type="ORF">ABS311_14890</name>
</gene>
<comment type="caution">
    <text evidence="1">The sequence shown here is derived from an EMBL/GenBank/DDBJ whole genome shotgun (WGS) entry which is preliminary data.</text>
</comment>
<protein>
    <submittedName>
        <fullName evidence="1">Alkaline phosphatase PhoX</fullName>
    </submittedName>
</protein>
<dbReference type="Pfam" id="PF05787">
    <property type="entry name" value="PhoX"/>
    <property type="match status" value="1"/>
</dbReference>
<reference evidence="1 2" key="1">
    <citation type="submission" date="2024-06" db="EMBL/GenBank/DDBJ databases">
        <authorList>
            <person name="Chen R.Y."/>
        </authorList>
    </citation>
    <scope>NUCLEOTIDE SEQUENCE [LARGE SCALE GENOMIC DNA]</scope>
    <source>
        <strain evidence="1 2">D2</strain>
    </source>
</reference>
<proteinExistence type="predicted"/>
<dbReference type="PANTHER" id="PTHR35399">
    <property type="entry name" value="SLR8030 PROTEIN"/>
    <property type="match status" value="1"/>
</dbReference>
<sequence>MKTDNIFKLSLVSAALGIALTGCSVDLDFNDDDDDSAPTENPVTQVEFAEISVPLSLDAQQQVRASREVVVNGQIQSIAYNRIMATAYEDKQTGEIFGLSKDYMDEVITFEDGSDYICNGTNAGVGSGLDFNSILQKNGTLYMVSQFECQIGSIYVQELAQDEYGHLSPVEGTLEFVSQKDEFGGWVHCAGQTTPWQSHLGSEEYEPSGDLTVGDDGKTGNFYYDAIAPYWKGDLTMASPYYYGWTPEVQINSQGEAEYTKHYSMGRMSHELAYVMPDNRTVYLTDDGTNVGLYMFVADQPTDLSAGTLYAAKWVQTSKENFGEANLEWIDLGHATNDEIRAEVAKKPHLTDIFDFVDPDENDQCADGYKSISTSAYHECIKLKDINQDSVIDEKDEKIASRLETRRFSAYMGATTEFRKEEGITYNAKDKKLYLAMSEVARGMEDGSSSETGGYNHIAVDDNPCGVVYELDVAADSNMGSDYVAQNMKGLVAGIPADYADGDTYAGNSCDVNSIASPDNVAYLEDSNSLIIGEDTSAHINNMIWSYNLDNGELTRIYTAPLDAETTSPFWYKDINGFGYLTAVAQHPEGRESDMESEVGYVGPFRFNNQD</sequence>
<keyword evidence="2" id="KW-1185">Reference proteome</keyword>
<evidence type="ECO:0000313" key="2">
    <source>
        <dbReference type="Proteomes" id="UP001467690"/>
    </source>
</evidence>
<accession>A0ABV1RK98</accession>
<dbReference type="RefSeq" id="WP_350402486.1">
    <property type="nucleotide sequence ID" value="NZ_JBELOE010000254.1"/>
</dbReference>
<evidence type="ECO:0000313" key="1">
    <source>
        <dbReference type="EMBL" id="MER2493166.1"/>
    </source>
</evidence>
<dbReference type="PROSITE" id="PS51257">
    <property type="entry name" value="PROKAR_LIPOPROTEIN"/>
    <property type="match status" value="1"/>
</dbReference>
<dbReference type="EMBL" id="JBELOE010000254">
    <property type="protein sequence ID" value="MER2493166.1"/>
    <property type="molecule type" value="Genomic_DNA"/>
</dbReference>
<organism evidence="1 2">
    <name type="scientific">Catenovulum sediminis</name>
    <dbReference type="NCBI Taxonomy" id="1740262"/>
    <lineage>
        <taxon>Bacteria</taxon>
        <taxon>Pseudomonadati</taxon>
        <taxon>Pseudomonadota</taxon>
        <taxon>Gammaproteobacteria</taxon>
        <taxon>Alteromonadales</taxon>
        <taxon>Alteromonadaceae</taxon>
        <taxon>Catenovulum</taxon>
    </lineage>
</organism>